<organism evidence="1 2">
    <name type="scientific">Aldrovandia affinis</name>
    <dbReference type="NCBI Taxonomy" id="143900"/>
    <lineage>
        <taxon>Eukaryota</taxon>
        <taxon>Metazoa</taxon>
        <taxon>Chordata</taxon>
        <taxon>Craniata</taxon>
        <taxon>Vertebrata</taxon>
        <taxon>Euteleostomi</taxon>
        <taxon>Actinopterygii</taxon>
        <taxon>Neopterygii</taxon>
        <taxon>Teleostei</taxon>
        <taxon>Notacanthiformes</taxon>
        <taxon>Halosauridae</taxon>
        <taxon>Aldrovandia</taxon>
    </lineage>
</organism>
<sequence>MGKDGEAEARSGHVRALRRTLSRCSSGATARGDGRLLGARATEDTQAMGNARFLPAPFLKLAWICGKTVRSGNIVRTLFASCVSEALLQIEMPMETPDADFVKEGAVVMSSGTRR</sequence>
<proteinExistence type="predicted"/>
<accession>A0AAD7WGX7</accession>
<protein>
    <submittedName>
        <fullName evidence="1">Uncharacterized protein</fullName>
    </submittedName>
</protein>
<dbReference type="Proteomes" id="UP001221898">
    <property type="component" value="Unassembled WGS sequence"/>
</dbReference>
<comment type="caution">
    <text evidence="1">The sequence shown here is derived from an EMBL/GenBank/DDBJ whole genome shotgun (WGS) entry which is preliminary data.</text>
</comment>
<gene>
    <name evidence="1" type="ORF">AAFF_G00019650</name>
</gene>
<keyword evidence="2" id="KW-1185">Reference proteome</keyword>
<dbReference type="EMBL" id="JAINUG010000107">
    <property type="protein sequence ID" value="KAJ8396388.1"/>
    <property type="molecule type" value="Genomic_DNA"/>
</dbReference>
<name>A0AAD7WGX7_9TELE</name>
<dbReference type="AlphaFoldDB" id="A0AAD7WGX7"/>
<evidence type="ECO:0000313" key="2">
    <source>
        <dbReference type="Proteomes" id="UP001221898"/>
    </source>
</evidence>
<evidence type="ECO:0000313" key="1">
    <source>
        <dbReference type="EMBL" id="KAJ8396388.1"/>
    </source>
</evidence>
<reference evidence="1" key="1">
    <citation type="journal article" date="2023" name="Science">
        <title>Genome structures resolve the early diversification of teleost fishes.</title>
        <authorList>
            <person name="Parey E."/>
            <person name="Louis A."/>
            <person name="Montfort J."/>
            <person name="Bouchez O."/>
            <person name="Roques C."/>
            <person name="Iampietro C."/>
            <person name="Lluch J."/>
            <person name="Castinel A."/>
            <person name="Donnadieu C."/>
            <person name="Desvignes T."/>
            <person name="Floi Bucao C."/>
            <person name="Jouanno E."/>
            <person name="Wen M."/>
            <person name="Mejri S."/>
            <person name="Dirks R."/>
            <person name="Jansen H."/>
            <person name="Henkel C."/>
            <person name="Chen W.J."/>
            <person name="Zahm M."/>
            <person name="Cabau C."/>
            <person name="Klopp C."/>
            <person name="Thompson A.W."/>
            <person name="Robinson-Rechavi M."/>
            <person name="Braasch I."/>
            <person name="Lecointre G."/>
            <person name="Bobe J."/>
            <person name="Postlethwait J.H."/>
            <person name="Berthelot C."/>
            <person name="Roest Crollius H."/>
            <person name="Guiguen Y."/>
        </authorList>
    </citation>
    <scope>NUCLEOTIDE SEQUENCE</scope>
    <source>
        <strain evidence="1">NC1722</strain>
    </source>
</reference>